<gene>
    <name evidence="2" type="ORF">EDS130_LOCUS41798</name>
    <name evidence="3" type="ORF">XAT740_LOCUS50906</name>
</gene>
<comment type="caution">
    <text evidence="2">The sequence shown here is derived from an EMBL/GenBank/DDBJ whole genome shotgun (WGS) entry which is preliminary data.</text>
</comment>
<dbReference type="Proteomes" id="UP000663828">
    <property type="component" value="Unassembled WGS sequence"/>
</dbReference>
<evidence type="ECO:0000313" key="4">
    <source>
        <dbReference type="Proteomes" id="UP000663828"/>
    </source>
</evidence>
<dbReference type="EMBL" id="CAJNOJ010000570">
    <property type="protein sequence ID" value="CAF1487296.1"/>
    <property type="molecule type" value="Genomic_DNA"/>
</dbReference>
<reference evidence="2" key="1">
    <citation type="submission" date="2021-02" db="EMBL/GenBank/DDBJ databases">
        <authorList>
            <person name="Nowell W R."/>
        </authorList>
    </citation>
    <scope>NUCLEOTIDE SEQUENCE</scope>
</reference>
<dbReference type="EMBL" id="CAJNOR010007945">
    <property type="protein sequence ID" value="CAF1625944.1"/>
    <property type="molecule type" value="Genomic_DNA"/>
</dbReference>
<name>A0A815SF53_ADIRI</name>
<accession>A0A815SF53</accession>
<sequence length="240" mass="26146">MTTDNSNNNINLDSICEELINNTEFRQQYDQSYLQQTTTGIETTSITTTNNNKKNDSSIETTPNSLDIAYLQDSHAIEKNSSLPSSQSQSQTTIQVSSCLHNILDTITVRSSETITSSLSTGQITFQTVSTTTTGTVQNRPTQILTVNMPDETPSRKSTGTLSMTPIGHKSVGTMPRTPPSFKTTSIQSETPTTIPSKLLQTALHSPTIHIDIGSLKPEEMIVTIHNTSTTTPNHSNTIN</sequence>
<evidence type="ECO:0000313" key="3">
    <source>
        <dbReference type="EMBL" id="CAF1625944.1"/>
    </source>
</evidence>
<organism evidence="2 5">
    <name type="scientific">Adineta ricciae</name>
    <name type="common">Rotifer</name>
    <dbReference type="NCBI Taxonomy" id="249248"/>
    <lineage>
        <taxon>Eukaryota</taxon>
        <taxon>Metazoa</taxon>
        <taxon>Spiralia</taxon>
        <taxon>Gnathifera</taxon>
        <taxon>Rotifera</taxon>
        <taxon>Eurotatoria</taxon>
        <taxon>Bdelloidea</taxon>
        <taxon>Adinetida</taxon>
        <taxon>Adinetidae</taxon>
        <taxon>Adineta</taxon>
    </lineage>
</organism>
<dbReference type="Proteomes" id="UP000663852">
    <property type="component" value="Unassembled WGS sequence"/>
</dbReference>
<protein>
    <submittedName>
        <fullName evidence="2">Uncharacterized protein</fullName>
    </submittedName>
</protein>
<feature type="compositionally biased region" description="Polar residues" evidence="1">
    <location>
        <begin position="181"/>
        <end position="191"/>
    </location>
</feature>
<dbReference type="AlphaFoldDB" id="A0A815SF53"/>
<evidence type="ECO:0000313" key="2">
    <source>
        <dbReference type="EMBL" id="CAF1487296.1"/>
    </source>
</evidence>
<keyword evidence="4" id="KW-1185">Reference proteome</keyword>
<proteinExistence type="predicted"/>
<evidence type="ECO:0000313" key="5">
    <source>
        <dbReference type="Proteomes" id="UP000663852"/>
    </source>
</evidence>
<feature type="region of interest" description="Disordered" evidence="1">
    <location>
        <begin position="148"/>
        <end position="191"/>
    </location>
</feature>
<evidence type="ECO:0000256" key="1">
    <source>
        <dbReference type="SAM" id="MobiDB-lite"/>
    </source>
</evidence>